<keyword evidence="3" id="KW-1185">Reference proteome</keyword>
<feature type="region of interest" description="Disordered" evidence="1">
    <location>
        <begin position="62"/>
        <end position="94"/>
    </location>
</feature>
<evidence type="ECO:0000313" key="3">
    <source>
        <dbReference type="Proteomes" id="UP000815677"/>
    </source>
</evidence>
<reference evidence="2" key="1">
    <citation type="submission" date="2014-09" db="EMBL/GenBank/DDBJ databases">
        <title>Genome sequence of the luminous mushroom Mycena chlorophos for searching fungal bioluminescence genes.</title>
        <authorList>
            <person name="Tanaka Y."/>
            <person name="Kasuga D."/>
            <person name="Oba Y."/>
            <person name="Hase S."/>
            <person name="Sato K."/>
            <person name="Oba Y."/>
            <person name="Sakakibara Y."/>
        </authorList>
    </citation>
    <scope>NUCLEOTIDE SEQUENCE</scope>
</reference>
<protein>
    <recommendedName>
        <fullName evidence="4">Retrotransposon gag domain-containing protein</fullName>
    </recommendedName>
</protein>
<dbReference type="EMBL" id="DF837862">
    <property type="protein sequence ID" value="GAT42389.1"/>
    <property type="molecule type" value="Genomic_DNA"/>
</dbReference>
<accession>A0ABQ0KU49</accession>
<organism evidence="2 3">
    <name type="scientific">Mycena chlorophos</name>
    <name type="common">Agaric fungus</name>
    <name type="synonym">Agaricus chlorophos</name>
    <dbReference type="NCBI Taxonomy" id="658473"/>
    <lineage>
        <taxon>Eukaryota</taxon>
        <taxon>Fungi</taxon>
        <taxon>Dikarya</taxon>
        <taxon>Basidiomycota</taxon>
        <taxon>Agaricomycotina</taxon>
        <taxon>Agaricomycetes</taxon>
        <taxon>Agaricomycetidae</taxon>
        <taxon>Agaricales</taxon>
        <taxon>Marasmiineae</taxon>
        <taxon>Mycenaceae</taxon>
        <taxon>Mycena</taxon>
    </lineage>
</organism>
<dbReference type="Proteomes" id="UP000815677">
    <property type="component" value="Unassembled WGS sequence"/>
</dbReference>
<feature type="compositionally biased region" description="Polar residues" evidence="1">
    <location>
        <begin position="85"/>
        <end position="94"/>
    </location>
</feature>
<name>A0ABQ0KU49_MYCCL</name>
<evidence type="ECO:0000256" key="1">
    <source>
        <dbReference type="SAM" id="MobiDB-lite"/>
    </source>
</evidence>
<feature type="non-terminal residue" evidence="2">
    <location>
        <position position="108"/>
    </location>
</feature>
<proteinExistence type="predicted"/>
<gene>
    <name evidence="2" type="ORF">MCHLO_00104</name>
</gene>
<feature type="non-terminal residue" evidence="2">
    <location>
        <position position="1"/>
    </location>
</feature>
<sequence length="108" mass="12479">MPGVRWASATEQAVLEGLLPSYMQHQAAHTLPVFWQEMRQSWYSTFPEEDIEHQKKRNEQLTSWFRREGDKKRGVGRTRSVGKPRTSSSRQTASCVTGAFVKRINKGR</sequence>
<evidence type="ECO:0000313" key="2">
    <source>
        <dbReference type="EMBL" id="GAT42389.1"/>
    </source>
</evidence>
<evidence type="ECO:0008006" key="4">
    <source>
        <dbReference type="Google" id="ProtNLM"/>
    </source>
</evidence>